<dbReference type="Proteomes" id="UP000257067">
    <property type="component" value="Unassembled WGS sequence"/>
</dbReference>
<name>A0A3D8IU89_9HELI</name>
<keyword evidence="2" id="KW-1185">Reference proteome</keyword>
<dbReference type="SUPFAM" id="SSF53474">
    <property type="entry name" value="alpha/beta-Hydrolases"/>
    <property type="match status" value="1"/>
</dbReference>
<organism evidence="1 2">
    <name type="scientific">Helicobacter cholecystus</name>
    <dbReference type="NCBI Taxonomy" id="45498"/>
    <lineage>
        <taxon>Bacteria</taxon>
        <taxon>Pseudomonadati</taxon>
        <taxon>Campylobacterota</taxon>
        <taxon>Epsilonproteobacteria</taxon>
        <taxon>Campylobacterales</taxon>
        <taxon>Helicobacteraceae</taxon>
        <taxon>Helicobacter</taxon>
    </lineage>
</organism>
<sequence>MHYFSGFCFTNERELFSHLPLTQDLFTLTGFSYGAIRAFKMALLSIQKGKRIQTLNLLSPAFFQAQSTAFIKMQLLGFRKNPQNYMKNFLSLCGHCEEKYFKAGTLEQLEELLYFKWQEEELGQLLNCGVKINVFLGGEDKIIPSLKAKDFFLPYATIYFYKTFNHCLNCDHL</sequence>
<protein>
    <recommendedName>
        <fullName evidence="3">Alpha/beta hydrolase</fullName>
    </recommendedName>
</protein>
<accession>A0A3D8IU89</accession>
<dbReference type="AlphaFoldDB" id="A0A3D8IU89"/>
<proteinExistence type="predicted"/>
<gene>
    <name evidence="1" type="ORF">CQA62_05225</name>
</gene>
<dbReference type="OrthoDB" id="5343449at2"/>
<evidence type="ECO:0008006" key="3">
    <source>
        <dbReference type="Google" id="ProtNLM"/>
    </source>
</evidence>
<comment type="caution">
    <text evidence="1">The sequence shown here is derived from an EMBL/GenBank/DDBJ whole genome shotgun (WGS) entry which is preliminary data.</text>
</comment>
<dbReference type="InterPro" id="IPR029058">
    <property type="entry name" value="AB_hydrolase_fold"/>
</dbReference>
<evidence type="ECO:0000313" key="1">
    <source>
        <dbReference type="EMBL" id="RDU68792.1"/>
    </source>
</evidence>
<dbReference type="RefSeq" id="WP_104723324.1">
    <property type="nucleotide sequence ID" value="NZ_FZNE01000001.1"/>
</dbReference>
<reference evidence="1 2" key="1">
    <citation type="submission" date="2018-04" db="EMBL/GenBank/DDBJ databases">
        <title>Novel Campyloabacter and Helicobacter Species and Strains.</title>
        <authorList>
            <person name="Mannion A.J."/>
            <person name="Shen Z."/>
            <person name="Fox J.G."/>
        </authorList>
    </citation>
    <scope>NUCLEOTIDE SEQUENCE [LARGE SCALE GENOMIC DNA]</scope>
    <source>
        <strain evidence="1 2">ATCC 700242</strain>
    </source>
</reference>
<evidence type="ECO:0000313" key="2">
    <source>
        <dbReference type="Proteomes" id="UP000257067"/>
    </source>
</evidence>
<dbReference type="NCBIfam" id="NF033854">
    <property type="entry name" value="esterase_BioV"/>
    <property type="match status" value="1"/>
</dbReference>
<dbReference type="EMBL" id="NXLU01000006">
    <property type="protein sequence ID" value="RDU68792.1"/>
    <property type="molecule type" value="Genomic_DNA"/>
</dbReference>